<dbReference type="GO" id="GO:0016020">
    <property type="term" value="C:membrane"/>
    <property type="evidence" value="ECO:0007669"/>
    <property type="project" value="UniProtKB-UniRule"/>
</dbReference>
<keyword evidence="3" id="KW-1133">Transmembrane helix</keyword>
<dbReference type="Gene3D" id="1.25.40.590">
    <property type="entry name" value="Type IV / VI secretion system, DotU"/>
    <property type="match status" value="1"/>
</dbReference>
<dbReference type="InterPro" id="IPR017732">
    <property type="entry name" value="T4/T6SS_DotU"/>
</dbReference>
<protein>
    <submittedName>
        <fullName evidence="5">Type VI secretion system protein TssL</fullName>
    </submittedName>
</protein>
<dbReference type="EMBL" id="QDFR01000005">
    <property type="protein sequence ID" value="PVE52383.1"/>
    <property type="molecule type" value="Genomic_DNA"/>
</dbReference>
<comment type="caution">
    <text evidence="5">The sequence shown here is derived from an EMBL/GenBank/DDBJ whole genome shotgun (WGS) entry which is preliminary data.</text>
</comment>
<evidence type="ECO:0000256" key="2">
    <source>
        <dbReference type="SAM" id="MobiDB-lite"/>
    </source>
</evidence>
<dbReference type="CDD" id="cd07185">
    <property type="entry name" value="OmpA_C-like"/>
    <property type="match status" value="1"/>
</dbReference>
<sequence>MSEQKSSSWQDLPTVVEITEESRLRNQNSRNMAALLDDIIEPTDPVERPHGEKGALPIDSLLSNFRFGGEEVPTLVQSAAPLLNLAHVLRFSDVQPDPDHLRRACLEAITRYERDLASARISPERARAAHYVVCATVDDVILSKPWGVRAGWARSGLVSTFHNDVTGGDRVFDILDHFHQSPGANKDLLLLIYLCLSLAFEGRTRVSPKGALELARIRDSLYKTLIGQYGVFERELSPHWQGVEARHTPLKTMSALWTLLSLLSLAFALGYLFFTLSLNDASDATFERLAKLPPTQTPSVLIAAPPAPPEPPQAKEEAPKVAEAPPVIKPPEPTRLQKLMEFLEPEVQQELVTLAEVNGRLRVRINNSGLFETGSAEVSPKFRDLIQRIGGALSAEKFRAVVIGYTDNVPIKTVQFPSNWHLSEARAKAVGDLLAQFTGPEAILTEGRADSDPIADNNTSEGREMNRRTEIMVLTNPDEKLSDAGILSPTITTTPGQQPGAQQ</sequence>
<keyword evidence="1 3" id="KW-0472">Membrane</keyword>
<organism evidence="5 6">
    <name type="scientific">Rhizobium rhizogenes</name>
    <name type="common">Agrobacterium rhizogenes</name>
    <dbReference type="NCBI Taxonomy" id="359"/>
    <lineage>
        <taxon>Bacteria</taxon>
        <taxon>Pseudomonadati</taxon>
        <taxon>Pseudomonadota</taxon>
        <taxon>Alphaproteobacteria</taxon>
        <taxon>Hyphomicrobiales</taxon>
        <taxon>Rhizobiaceae</taxon>
        <taxon>Rhizobium/Agrobacterium group</taxon>
        <taxon>Rhizobium</taxon>
    </lineage>
</organism>
<dbReference type="NCBIfam" id="NF038228">
    <property type="entry name" value="IcmH_DotU_IVB"/>
    <property type="match status" value="1"/>
</dbReference>
<accession>A0AA92C1T4</accession>
<dbReference type="Proteomes" id="UP000244335">
    <property type="component" value="Unassembled WGS sequence"/>
</dbReference>
<dbReference type="PANTHER" id="PTHR38033">
    <property type="entry name" value="MEMBRANE PROTEIN-RELATED"/>
    <property type="match status" value="1"/>
</dbReference>
<proteinExistence type="predicted"/>
<dbReference type="InterPro" id="IPR017733">
    <property type="entry name" value="OmpA-like_dom_proteobacteria"/>
</dbReference>
<dbReference type="PANTHER" id="PTHR38033:SF1">
    <property type="entry name" value="DOTU FAMILY TYPE IV_VI SECRETION SYSTEM PROTEIN"/>
    <property type="match status" value="1"/>
</dbReference>
<feature type="domain" description="OmpA-like" evidence="4">
    <location>
        <begin position="358"/>
        <end position="477"/>
    </location>
</feature>
<evidence type="ECO:0000259" key="4">
    <source>
        <dbReference type="PROSITE" id="PS51123"/>
    </source>
</evidence>
<feature type="compositionally biased region" description="Basic and acidic residues" evidence="2">
    <location>
        <begin position="461"/>
        <end position="470"/>
    </location>
</feature>
<dbReference type="Pfam" id="PF00691">
    <property type="entry name" value="OmpA"/>
    <property type="match status" value="1"/>
</dbReference>
<dbReference type="SUPFAM" id="SSF103088">
    <property type="entry name" value="OmpA-like"/>
    <property type="match status" value="1"/>
</dbReference>
<dbReference type="AlphaFoldDB" id="A0AA92C1T4"/>
<dbReference type="InterPro" id="IPR038522">
    <property type="entry name" value="T4/T6SS_DotU_sf"/>
</dbReference>
<evidence type="ECO:0000313" key="6">
    <source>
        <dbReference type="Proteomes" id="UP000244335"/>
    </source>
</evidence>
<dbReference type="PROSITE" id="PS51123">
    <property type="entry name" value="OMPA_2"/>
    <property type="match status" value="1"/>
</dbReference>
<feature type="compositionally biased region" description="Low complexity" evidence="2">
    <location>
        <begin position="489"/>
        <end position="503"/>
    </location>
</feature>
<gene>
    <name evidence="5" type="primary">tssL</name>
    <name evidence="5" type="ORF">DC430_16225</name>
</gene>
<dbReference type="NCBIfam" id="TIGR03349">
    <property type="entry name" value="IV_VI_DotU"/>
    <property type="match status" value="1"/>
</dbReference>
<dbReference type="InterPro" id="IPR006665">
    <property type="entry name" value="OmpA-like"/>
</dbReference>
<evidence type="ECO:0000256" key="1">
    <source>
        <dbReference type="PROSITE-ProRule" id="PRU00473"/>
    </source>
</evidence>
<dbReference type="RefSeq" id="WP_116494414.1">
    <property type="nucleotide sequence ID" value="NZ_QDFR01000005.1"/>
</dbReference>
<keyword evidence="3" id="KW-0812">Transmembrane</keyword>
<name>A0AA92C1T4_RHIRH</name>
<feature type="transmembrane region" description="Helical" evidence="3">
    <location>
        <begin position="255"/>
        <end position="274"/>
    </location>
</feature>
<dbReference type="InterPro" id="IPR036737">
    <property type="entry name" value="OmpA-like_sf"/>
</dbReference>
<dbReference type="Pfam" id="PF09850">
    <property type="entry name" value="DotU"/>
    <property type="match status" value="1"/>
</dbReference>
<feature type="region of interest" description="Disordered" evidence="2">
    <location>
        <begin position="305"/>
        <end position="329"/>
    </location>
</feature>
<evidence type="ECO:0000313" key="5">
    <source>
        <dbReference type="EMBL" id="PVE52383.1"/>
    </source>
</evidence>
<dbReference type="Gene3D" id="3.30.1330.60">
    <property type="entry name" value="OmpA-like domain"/>
    <property type="match status" value="1"/>
</dbReference>
<feature type="region of interest" description="Disordered" evidence="2">
    <location>
        <begin position="448"/>
        <end position="503"/>
    </location>
</feature>
<reference evidence="5 6" key="1">
    <citation type="submission" date="2018-04" db="EMBL/GenBank/DDBJ databases">
        <authorList>
            <person name="Hagen T."/>
        </authorList>
    </citation>
    <scope>NUCLEOTIDE SEQUENCE [LARGE SCALE GENOMIC DNA]</scope>
    <source>
        <strain evidence="5 6">TPD7009</strain>
    </source>
</reference>
<evidence type="ECO:0000256" key="3">
    <source>
        <dbReference type="SAM" id="Phobius"/>
    </source>
</evidence>
<dbReference type="NCBIfam" id="TIGR03350">
    <property type="entry name" value="type_VI_ompA"/>
    <property type="match status" value="1"/>
</dbReference>